<evidence type="ECO:0000313" key="4">
    <source>
        <dbReference type="Proteomes" id="UP000195807"/>
    </source>
</evidence>
<dbReference type="Proteomes" id="UP000195807">
    <property type="component" value="Chromosome"/>
</dbReference>
<feature type="compositionally biased region" description="Basic and acidic residues" evidence="2">
    <location>
        <begin position="92"/>
        <end position="104"/>
    </location>
</feature>
<dbReference type="STRING" id="450378.GCA_001661675_00794"/>
<evidence type="ECO:0000256" key="1">
    <source>
        <dbReference type="SAM" id="Coils"/>
    </source>
</evidence>
<organism evidence="3 4">
    <name type="scientific">Croceicoccus marinus</name>
    <dbReference type="NCBI Taxonomy" id="450378"/>
    <lineage>
        <taxon>Bacteria</taxon>
        <taxon>Pseudomonadati</taxon>
        <taxon>Pseudomonadota</taxon>
        <taxon>Alphaproteobacteria</taxon>
        <taxon>Sphingomonadales</taxon>
        <taxon>Erythrobacteraceae</taxon>
        <taxon>Croceicoccus</taxon>
    </lineage>
</organism>
<proteinExistence type="predicted"/>
<dbReference type="Pfam" id="PF04380">
    <property type="entry name" value="BMFP"/>
    <property type="match status" value="1"/>
</dbReference>
<keyword evidence="4" id="KW-1185">Reference proteome</keyword>
<evidence type="ECO:0008006" key="5">
    <source>
        <dbReference type="Google" id="ProtNLM"/>
    </source>
</evidence>
<gene>
    <name evidence="3" type="ORF">A9D14_03965</name>
</gene>
<evidence type="ECO:0000313" key="3">
    <source>
        <dbReference type="EMBL" id="ARU15484.1"/>
    </source>
</evidence>
<evidence type="ECO:0000256" key="2">
    <source>
        <dbReference type="SAM" id="MobiDB-lite"/>
    </source>
</evidence>
<dbReference type="RefSeq" id="WP_066843109.1">
    <property type="nucleotide sequence ID" value="NZ_CP019602.1"/>
</dbReference>
<reference evidence="3 4" key="1">
    <citation type="submission" date="2017-01" db="EMBL/GenBank/DDBJ databases">
        <title>Complete genome sequence of esterase-producing bacterium Croceicoccus marinus E4A9.</title>
        <authorList>
            <person name="Wu Y.-H."/>
            <person name="Cheng H."/>
            <person name="Xu L."/>
            <person name="Huo Y.-Y."/>
            <person name="Wang C.-S."/>
            <person name="Xu X.-W."/>
        </authorList>
    </citation>
    <scope>NUCLEOTIDE SEQUENCE [LARGE SCALE GENOMIC DNA]</scope>
    <source>
        <strain evidence="3 4">E4A9</strain>
    </source>
</reference>
<protein>
    <recommendedName>
        <fullName evidence="5">Accessory factor UbiK family protein</fullName>
    </recommendedName>
</protein>
<accession>A0A1Z1F9Q3</accession>
<sequence length="104" mass="10962">MQSDNPRISDLTRLFTAAAGTFAGMGREASEAARERFREALGGLDFVSREEFDAVKAMAAKAREENEALSARIAALEARHAGAAAATTSPEPLKKGPTEKPADG</sequence>
<dbReference type="InterPro" id="IPR007475">
    <property type="entry name" value="UbiK"/>
</dbReference>
<dbReference type="KEGG" id="cman:A9D14_03965"/>
<name>A0A1Z1F9Q3_9SPHN</name>
<feature type="coiled-coil region" evidence="1">
    <location>
        <begin position="52"/>
        <end position="79"/>
    </location>
</feature>
<dbReference type="EMBL" id="CP019602">
    <property type="protein sequence ID" value="ARU15484.1"/>
    <property type="molecule type" value="Genomic_DNA"/>
</dbReference>
<feature type="region of interest" description="Disordered" evidence="2">
    <location>
        <begin position="79"/>
        <end position="104"/>
    </location>
</feature>
<keyword evidence="1" id="KW-0175">Coiled coil</keyword>
<dbReference type="AlphaFoldDB" id="A0A1Z1F9Q3"/>